<evidence type="ECO:0000313" key="5">
    <source>
        <dbReference type="Proteomes" id="UP001652431"/>
    </source>
</evidence>
<evidence type="ECO:0000256" key="3">
    <source>
        <dbReference type="SAM" id="MobiDB-lite"/>
    </source>
</evidence>
<comment type="caution">
    <text evidence="4">The sequence shown here is derived from an EMBL/GenBank/DDBJ whole genome shotgun (WGS) entry which is preliminary data.</text>
</comment>
<dbReference type="InterPro" id="IPR001668">
    <property type="entry name" value="Mob_Pre"/>
</dbReference>
<dbReference type="Pfam" id="PF01076">
    <property type="entry name" value="Mob_Pre"/>
    <property type="match status" value="1"/>
</dbReference>
<dbReference type="Gene3D" id="3.30.930.30">
    <property type="match status" value="1"/>
</dbReference>
<accession>A0ABT2RQH2</accession>
<feature type="coiled-coil region" evidence="2">
    <location>
        <begin position="213"/>
        <end position="296"/>
    </location>
</feature>
<evidence type="ECO:0000256" key="2">
    <source>
        <dbReference type="SAM" id="Coils"/>
    </source>
</evidence>
<name>A0ABT2RQH2_9FIRM</name>
<reference evidence="4 5" key="1">
    <citation type="journal article" date="2021" name="ISME Commun">
        <title>Automated analysis of genomic sequences facilitates high-throughput and comprehensive description of bacteria.</title>
        <authorList>
            <person name="Hitch T.C.A."/>
        </authorList>
    </citation>
    <scope>NUCLEOTIDE SEQUENCE [LARGE SCALE GENOMIC DNA]</scope>
    <source>
        <strain evidence="4 5">Sanger_03</strain>
    </source>
</reference>
<organism evidence="4 5">
    <name type="scientific">Dorea acetigenes</name>
    <dbReference type="NCBI Taxonomy" id="2981787"/>
    <lineage>
        <taxon>Bacteria</taxon>
        <taxon>Bacillati</taxon>
        <taxon>Bacillota</taxon>
        <taxon>Clostridia</taxon>
        <taxon>Lachnospirales</taxon>
        <taxon>Lachnospiraceae</taxon>
        <taxon>Dorea</taxon>
    </lineage>
</organism>
<sequence length="437" mass="50903">MKRTISGMIGKGSIAHNERKFIAENVDATRTIRNVVLQSENVKDVYHELFDEAIERYNAKQKRKDRKIEDYYEHIRTGKQEKVFHEAIFQIGNKDDTGCSSREGQIARLALLDFAKDFQKRNPQFRVFGIYLHMDEATPHLHIDFVPYVTGSKRGPDTRVSMKQALASRGFVGKGRENTEYNQWMESEKQELAKIAERYGMIWEQKGTHREHLDVLNFKKEQREQEVAALEEQKAQLQKETAACHELADNLHEELLQTGNELQKKKAERAQVAKEAEQAKATADKYEKSLKKAKAIAKDIQKYAGEFSKPVDEVLPEAGMLESAKNYRDKKAYPVISELKELLYGLYLKYIQVKEQLDQVVYKYDRLKNSNHVLAEQKQELISQNAVLRAEKEDFRRLKRAVGEEHSRYLIQNEKSREMAEKNGRKVNKRSHDRDAR</sequence>
<keyword evidence="2" id="KW-0175">Coiled coil</keyword>
<protein>
    <submittedName>
        <fullName evidence="4">Plasmid recombination protein</fullName>
    </submittedName>
</protein>
<feature type="region of interest" description="Disordered" evidence="3">
    <location>
        <begin position="413"/>
        <end position="437"/>
    </location>
</feature>
<keyword evidence="5" id="KW-1185">Reference proteome</keyword>
<evidence type="ECO:0000256" key="1">
    <source>
        <dbReference type="ARBA" id="ARBA00010657"/>
    </source>
</evidence>
<dbReference type="EMBL" id="JAOQJU010000023">
    <property type="protein sequence ID" value="MCU6687628.1"/>
    <property type="molecule type" value="Genomic_DNA"/>
</dbReference>
<dbReference type="RefSeq" id="WP_262575758.1">
    <property type="nucleotide sequence ID" value="NZ_JAOQJU010000023.1"/>
</dbReference>
<dbReference type="CDD" id="cd17242">
    <property type="entry name" value="MobM_relaxase"/>
    <property type="match status" value="1"/>
</dbReference>
<proteinExistence type="inferred from homology"/>
<gene>
    <name evidence="4" type="ORF">OCV99_14000</name>
</gene>
<feature type="coiled-coil region" evidence="2">
    <location>
        <begin position="364"/>
        <end position="398"/>
    </location>
</feature>
<comment type="similarity">
    <text evidence="1">Belongs to the plasmid mobilization pre family.</text>
</comment>
<evidence type="ECO:0000313" key="4">
    <source>
        <dbReference type="EMBL" id="MCU6687628.1"/>
    </source>
</evidence>
<dbReference type="Proteomes" id="UP001652431">
    <property type="component" value="Unassembled WGS sequence"/>
</dbReference>